<evidence type="ECO:0000313" key="7">
    <source>
        <dbReference type="EMBL" id="APG63703.1"/>
    </source>
</evidence>
<feature type="transmembrane region" description="Helical" evidence="6">
    <location>
        <begin position="169"/>
        <end position="189"/>
    </location>
</feature>
<evidence type="ECO:0000256" key="1">
    <source>
        <dbReference type="ARBA" id="ARBA00004141"/>
    </source>
</evidence>
<organism evidence="7 8">
    <name type="scientific">Sphingorhabdus lutea</name>
    <dbReference type="NCBI Taxonomy" id="1913578"/>
    <lineage>
        <taxon>Bacteria</taxon>
        <taxon>Pseudomonadati</taxon>
        <taxon>Pseudomonadota</taxon>
        <taxon>Alphaproteobacteria</taxon>
        <taxon>Sphingomonadales</taxon>
        <taxon>Sphingomonadaceae</taxon>
        <taxon>Sphingorhabdus</taxon>
    </lineage>
</organism>
<dbReference type="InterPro" id="IPR012506">
    <property type="entry name" value="TMEM86B-like"/>
</dbReference>
<evidence type="ECO:0000256" key="4">
    <source>
        <dbReference type="ARBA" id="ARBA00022989"/>
    </source>
</evidence>
<keyword evidence="5 6" id="KW-0472">Membrane</keyword>
<evidence type="ECO:0000313" key="8">
    <source>
        <dbReference type="Proteomes" id="UP000242561"/>
    </source>
</evidence>
<gene>
    <name evidence="7" type="ORF">LPB140_07930</name>
</gene>
<dbReference type="KEGG" id="sphl:LPB140_07930"/>
<dbReference type="Pfam" id="PF07947">
    <property type="entry name" value="YhhN"/>
    <property type="match status" value="1"/>
</dbReference>
<evidence type="ECO:0000256" key="2">
    <source>
        <dbReference type="ARBA" id="ARBA00007375"/>
    </source>
</evidence>
<dbReference type="AlphaFoldDB" id="A0A1L3JF71"/>
<keyword evidence="3 6" id="KW-0812">Transmembrane</keyword>
<evidence type="ECO:0008006" key="9">
    <source>
        <dbReference type="Google" id="ProtNLM"/>
    </source>
</evidence>
<protein>
    <recommendedName>
        <fullName evidence="9">Lysoplasmalogenase</fullName>
    </recommendedName>
</protein>
<comment type="similarity">
    <text evidence="2">Belongs to the TMEM86 family.</text>
</comment>
<dbReference type="Proteomes" id="UP000242561">
    <property type="component" value="Chromosome"/>
</dbReference>
<feature type="transmembrane region" description="Helical" evidence="6">
    <location>
        <begin position="60"/>
        <end position="82"/>
    </location>
</feature>
<feature type="transmembrane region" description="Helical" evidence="6">
    <location>
        <begin position="88"/>
        <end position="105"/>
    </location>
</feature>
<dbReference type="EMBL" id="CP018154">
    <property type="protein sequence ID" value="APG63703.1"/>
    <property type="molecule type" value="Genomic_DNA"/>
</dbReference>
<feature type="transmembrane region" description="Helical" evidence="6">
    <location>
        <begin position="117"/>
        <end position="139"/>
    </location>
</feature>
<evidence type="ECO:0000256" key="5">
    <source>
        <dbReference type="ARBA" id="ARBA00023136"/>
    </source>
</evidence>
<sequence length="225" mass="25796">MDLGHQRPWLLLSLLFGLSYYFIRTSQYFGEIQLMFWKMAAVGGLAIMFFFMFRKHLFGPLRLILFLLALIFYMLGDGLIIFDLTFGGAAFAIGHIFAIIFFYNYRREQGLSLSQKLLAMMVVILVPFIAMKIYGNGIISENLSIGLYALIIAMMSASAWTSSFGRYRVGIGAMIFIISDLFIFAQNGIIGPKWWIDPIIWFSYYFAVLMMTLGVNQKIKVMPRI</sequence>
<feature type="transmembrane region" description="Helical" evidence="6">
    <location>
        <begin position="195"/>
        <end position="215"/>
    </location>
</feature>
<feature type="transmembrane region" description="Helical" evidence="6">
    <location>
        <begin position="145"/>
        <end position="162"/>
    </location>
</feature>
<proteinExistence type="inferred from homology"/>
<dbReference type="GO" id="GO:0016020">
    <property type="term" value="C:membrane"/>
    <property type="evidence" value="ECO:0007669"/>
    <property type="project" value="UniProtKB-SubCell"/>
</dbReference>
<comment type="subcellular location">
    <subcellularLocation>
        <location evidence="1">Membrane</location>
        <topology evidence="1">Multi-pass membrane protein</topology>
    </subcellularLocation>
</comment>
<accession>A0A1L3JF71</accession>
<evidence type="ECO:0000256" key="3">
    <source>
        <dbReference type="ARBA" id="ARBA00022692"/>
    </source>
</evidence>
<name>A0A1L3JF71_9SPHN</name>
<feature type="transmembrane region" description="Helical" evidence="6">
    <location>
        <begin position="35"/>
        <end position="53"/>
    </location>
</feature>
<keyword evidence="8" id="KW-1185">Reference proteome</keyword>
<feature type="transmembrane region" description="Helical" evidence="6">
    <location>
        <begin position="7"/>
        <end position="23"/>
    </location>
</feature>
<evidence type="ECO:0000256" key="6">
    <source>
        <dbReference type="SAM" id="Phobius"/>
    </source>
</evidence>
<reference evidence="7 8" key="1">
    <citation type="submission" date="2016-11" db="EMBL/GenBank/DDBJ databases">
        <title>Sphingorhabdus sp. LPB0140, isolated from marine environment.</title>
        <authorList>
            <person name="Kim E."/>
            <person name="Yi H."/>
        </authorList>
    </citation>
    <scope>NUCLEOTIDE SEQUENCE [LARGE SCALE GENOMIC DNA]</scope>
    <source>
        <strain evidence="7 8">LPB0140</strain>
    </source>
</reference>
<keyword evidence="4 6" id="KW-1133">Transmembrane helix</keyword>